<dbReference type="CDD" id="cd01086">
    <property type="entry name" value="MetAP1"/>
    <property type="match status" value="1"/>
</dbReference>
<comment type="catalytic activity">
    <reaction evidence="6 7">
        <text>Release of N-terminal amino acids, preferentially methionine, from peptides and arylamides.</text>
        <dbReference type="EC" id="3.4.11.18"/>
    </reaction>
</comment>
<dbReference type="PANTHER" id="PTHR43330:SF13">
    <property type="entry name" value="METHIONINE AMINOPEPTIDASE 2"/>
    <property type="match status" value="1"/>
</dbReference>
<proteinExistence type="inferred from homology"/>
<keyword evidence="5 6" id="KW-0378">Hydrolase</keyword>
<dbReference type="RefSeq" id="WP_150902898.1">
    <property type="nucleotide sequence ID" value="NZ_VTWT01000002.1"/>
</dbReference>
<feature type="binding site" evidence="6">
    <location>
        <position position="168"/>
    </location>
    <ligand>
        <name>a divalent metal cation</name>
        <dbReference type="ChEBI" id="CHEBI:60240"/>
        <label>2</label>
        <note>catalytic</note>
    </ligand>
</feature>
<dbReference type="AlphaFoldDB" id="A0A5N1J8G5"/>
<comment type="caution">
    <text evidence="9">The sequence shown here is derived from an EMBL/GenBank/DDBJ whole genome shotgun (WGS) entry which is preliminary data.</text>
</comment>
<keyword evidence="10" id="KW-1185">Reference proteome</keyword>
<feature type="binding site" evidence="6">
    <location>
        <position position="233"/>
    </location>
    <ligand>
        <name>a divalent metal cation</name>
        <dbReference type="ChEBI" id="CHEBI:60240"/>
        <label>1</label>
    </ligand>
</feature>
<evidence type="ECO:0000256" key="7">
    <source>
        <dbReference type="RuleBase" id="RU003653"/>
    </source>
</evidence>
<organism evidence="9 10">
    <name type="scientific">Adhaeribacter soli</name>
    <dbReference type="NCBI Taxonomy" id="2607655"/>
    <lineage>
        <taxon>Bacteria</taxon>
        <taxon>Pseudomonadati</taxon>
        <taxon>Bacteroidota</taxon>
        <taxon>Cytophagia</taxon>
        <taxon>Cytophagales</taxon>
        <taxon>Hymenobacteraceae</taxon>
        <taxon>Adhaeribacter</taxon>
    </lineage>
</organism>
<evidence type="ECO:0000256" key="3">
    <source>
        <dbReference type="ARBA" id="ARBA00022670"/>
    </source>
</evidence>
<dbReference type="InterPro" id="IPR002467">
    <property type="entry name" value="Pept_M24A_MAP1"/>
</dbReference>
<dbReference type="GO" id="GO:0046872">
    <property type="term" value="F:metal ion binding"/>
    <property type="evidence" value="ECO:0007669"/>
    <property type="project" value="UniProtKB-UniRule"/>
</dbReference>
<dbReference type="Proteomes" id="UP000326570">
    <property type="component" value="Unassembled WGS sequence"/>
</dbReference>
<dbReference type="InterPro" id="IPR000994">
    <property type="entry name" value="Pept_M24"/>
</dbReference>
<dbReference type="PRINTS" id="PR00599">
    <property type="entry name" value="MAPEPTIDASE"/>
</dbReference>
<feature type="binding site" evidence="6">
    <location>
        <position position="175"/>
    </location>
    <ligand>
        <name>substrate</name>
    </ligand>
</feature>
<keyword evidence="2 6" id="KW-0031">Aminopeptidase</keyword>
<dbReference type="Pfam" id="PF00557">
    <property type="entry name" value="Peptidase_M24"/>
    <property type="match status" value="1"/>
</dbReference>
<protein>
    <recommendedName>
        <fullName evidence="6 7">Methionine aminopeptidase</fullName>
        <shortName evidence="6">MAP</shortName>
        <shortName evidence="6">MetAP</shortName>
        <ecNumber evidence="6 7">3.4.11.18</ecNumber>
    </recommendedName>
    <alternativeName>
        <fullName evidence="6">Peptidase M</fullName>
    </alternativeName>
</protein>
<keyword evidence="3 6" id="KW-0645">Protease</keyword>
<dbReference type="Gene3D" id="3.90.230.10">
    <property type="entry name" value="Creatinase/methionine aminopeptidase superfamily"/>
    <property type="match status" value="1"/>
</dbReference>
<dbReference type="EMBL" id="VTWT01000002">
    <property type="protein sequence ID" value="KAA9340971.1"/>
    <property type="molecule type" value="Genomic_DNA"/>
</dbReference>
<dbReference type="InterPro" id="IPR001714">
    <property type="entry name" value="Pept_M24_MAP"/>
</dbReference>
<dbReference type="InterPro" id="IPR036005">
    <property type="entry name" value="Creatinase/aminopeptidase-like"/>
</dbReference>
<dbReference type="GO" id="GO:0070006">
    <property type="term" value="F:metalloaminopeptidase activity"/>
    <property type="evidence" value="ECO:0007669"/>
    <property type="project" value="UniProtKB-UniRule"/>
</dbReference>
<evidence type="ECO:0000256" key="5">
    <source>
        <dbReference type="ARBA" id="ARBA00022801"/>
    </source>
</evidence>
<feature type="domain" description="Peptidase M24" evidence="8">
    <location>
        <begin position="12"/>
        <end position="240"/>
    </location>
</feature>
<feature type="binding site" evidence="6">
    <location>
        <position position="202"/>
    </location>
    <ligand>
        <name>a divalent metal cation</name>
        <dbReference type="ChEBI" id="CHEBI:60240"/>
        <label>2</label>
        <note>catalytic</note>
    </ligand>
</feature>
<comment type="subunit">
    <text evidence="6">Monomer.</text>
</comment>
<sequence length="256" mass="27718">MSITAESELLGMQQISEIVGLTLKQMREHAQPGMSTRELDALGGAILNKYGARSAPKLAYKFPGHTCISVNNEIAHGIPSAQKILQEGDLVNIDVSAELNGFWSDNGGSFVLGQDVHNHQPLVNASNQILCKAISKIKGGVKISEIGLLIETEARKAGYKVIKNLAGHGIGRSLHEAPHDILNYYEKFNNQRFRKNSVVAIETFISTGSTIAQEQPDGWTLLGNKGGFVAQHEHTILITDGEPVILTAANGIWDCQ</sequence>
<evidence type="ECO:0000259" key="8">
    <source>
        <dbReference type="Pfam" id="PF00557"/>
    </source>
</evidence>
<evidence type="ECO:0000256" key="4">
    <source>
        <dbReference type="ARBA" id="ARBA00022723"/>
    </source>
</evidence>
<dbReference type="GO" id="GO:0004239">
    <property type="term" value="F:initiator methionyl aminopeptidase activity"/>
    <property type="evidence" value="ECO:0007669"/>
    <property type="project" value="UniProtKB-UniRule"/>
</dbReference>
<comment type="cofactor">
    <cofactor evidence="6">
        <name>Co(2+)</name>
        <dbReference type="ChEBI" id="CHEBI:48828"/>
    </cofactor>
    <cofactor evidence="6">
        <name>Zn(2+)</name>
        <dbReference type="ChEBI" id="CHEBI:29105"/>
    </cofactor>
    <cofactor evidence="6">
        <name>Mn(2+)</name>
        <dbReference type="ChEBI" id="CHEBI:29035"/>
    </cofactor>
    <cofactor evidence="6">
        <name>Fe(2+)</name>
        <dbReference type="ChEBI" id="CHEBI:29033"/>
    </cofactor>
    <text evidence="6">Binds 2 divalent metal cations per subunit. Has a high-affinity and a low affinity metal-binding site. The true nature of the physiological cofactor is under debate. The enzyme is active with cobalt, zinc, manganese or divalent iron ions. Most likely, methionine aminopeptidases function as mononuclear Fe(2+)-metalloproteases under physiological conditions, and the catalytically relevant metal-binding site has been assigned to the histidine-containing high-affinity site.</text>
</comment>
<evidence type="ECO:0000256" key="6">
    <source>
        <dbReference type="HAMAP-Rule" id="MF_01974"/>
    </source>
</evidence>
<keyword evidence="4 6" id="KW-0479">Metal-binding</keyword>
<feature type="binding site" evidence="6">
    <location>
        <position position="76"/>
    </location>
    <ligand>
        <name>substrate</name>
    </ligand>
</feature>
<feature type="binding site" evidence="6">
    <location>
        <position position="233"/>
    </location>
    <ligand>
        <name>a divalent metal cation</name>
        <dbReference type="ChEBI" id="CHEBI:60240"/>
        <label>2</label>
        <note>catalytic</note>
    </ligand>
</feature>
<evidence type="ECO:0000256" key="1">
    <source>
        <dbReference type="ARBA" id="ARBA00002521"/>
    </source>
</evidence>
<feature type="binding site" evidence="6">
    <location>
        <position position="94"/>
    </location>
    <ligand>
        <name>a divalent metal cation</name>
        <dbReference type="ChEBI" id="CHEBI:60240"/>
        <label>1</label>
    </ligand>
</feature>
<gene>
    <name evidence="6 9" type="primary">map</name>
    <name evidence="9" type="ORF">F0P94_05970</name>
</gene>
<comment type="similarity">
    <text evidence="6">Belongs to the peptidase M24A family. Methionine aminopeptidase type 1 subfamily.</text>
</comment>
<dbReference type="GO" id="GO:0006508">
    <property type="term" value="P:proteolysis"/>
    <property type="evidence" value="ECO:0007669"/>
    <property type="project" value="UniProtKB-KW"/>
</dbReference>
<evidence type="ECO:0000256" key="2">
    <source>
        <dbReference type="ARBA" id="ARBA00022438"/>
    </source>
</evidence>
<reference evidence="9 10" key="1">
    <citation type="submission" date="2019-09" db="EMBL/GenBank/DDBJ databases">
        <title>Genome sequence of Adhaeribacter sp. M2.</title>
        <authorList>
            <person name="Srinivasan S."/>
        </authorList>
    </citation>
    <scope>NUCLEOTIDE SEQUENCE [LARGE SCALE GENOMIC DNA]</scope>
    <source>
        <strain evidence="9 10">M2</strain>
    </source>
</reference>
<dbReference type="EC" id="3.4.11.18" evidence="6 7"/>
<dbReference type="PANTHER" id="PTHR43330">
    <property type="entry name" value="METHIONINE AMINOPEPTIDASE"/>
    <property type="match status" value="1"/>
</dbReference>
<evidence type="ECO:0000313" key="10">
    <source>
        <dbReference type="Proteomes" id="UP000326570"/>
    </source>
</evidence>
<comment type="function">
    <text evidence="1 6">Removes the N-terminal methionine from nascent proteins. The N-terminal methionine is often cleaved when the second residue in the primary sequence is small and uncharged (Met-Ala-, Cys, Gly, Pro, Ser, Thr, or Val). Requires deformylation of the N(alpha)-formylated initiator methionine before it can be hydrolyzed.</text>
</comment>
<dbReference type="SUPFAM" id="SSF55920">
    <property type="entry name" value="Creatinase/aminopeptidase"/>
    <property type="match status" value="1"/>
</dbReference>
<accession>A0A5N1J8G5</accession>
<feature type="binding site" evidence="6">
    <location>
        <position position="105"/>
    </location>
    <ligand>
        <name>a divalent metal cation</name>
        <dbReference type="ChEBI" id="CHEBI:60240"/>
        <label>1</label>
    </ligand>
</feature>
<dbReference type="HAMAP" id="MF_01974">
    <property type="entry name" value="MetAP_1"/>
    <property type="match status" value="1"/>
</dbReference>
<evidence type="ECO:0000313" key="9">
    <source>
        <dbReference type="EMBL" id="KAA9340971.1"/>
    </source>
</evidence>
<feature type="binding site" evidence="6">
    <location>
        <position position="105"/>
    </location>
    <ligand>
        <name>a divalent metal cation</name>
        <dbReference type="ChEBI" id="CHEBI:60240"/>
        <label>2</label>
        <note>catalytic</note>
    </ligand>
</feature>
<name>A0A5N1J8G5_9BACT</name>
<dbReference type="NCBIfam" id="TIGR00500">
    <property type="entry name" value="met_pdase_I"/>
    <property type="match status" value="1"/>
</dbReference>